<sequence>MNIITLSAFWQFSLTLYKNDLVQSTLLTWQNDVNANVNLVLLCAMLNQKKIALTQSQIMTLHKKVSDFSNQYTKPLRALRHRYKEDMDSIEGYPAIRQKLLDAELIFEQQEQSLLLAILTQLLAEQTEHMPPEFHDNLNLYQNGLTKTKSSAIDFNIGHMVKLTDLNQYLV</sequence>
<dbReference type="AlphaFoldDB" id="A0A2S7UT86"/>
<gene>
    <name evidence="1" type="ORF">BTO11_01730</name>
</gene>
<reference evidence="1 2" key="1">
    <citation type="submission" date="2016-12" db="EMBL/GenBank/DDBJ databases">
        <title>Diversity of luminous bacteria.</title>
        <authorList>
            <person name="Yoshizawa S."/>
            <person name="Kogure K."/>
        </authorList>
    </citation>
    <scope>NUCLEOTIDE SEQUENCE [LARGE SCALE GENOMIC DNA]</scope>
    <source>
        <strain evidence="1 2">SA4-48</strain>
    </source>
</reference>
<dbReference type="OrthoDB" id="6293166at2"/>
<name>A0A2S7UT86_9GAMM</name>
<dbReference type="EMBL" id="MSCH01000003">
    <property type="protein sequence ID" value="PQJ52491.1"/>
    <property type="molecule type" value="Genomic_DNA"/>
</dbReference>
<proteinExistence type="predicted"/>
<evidence type="ECO:0000313" key="1">
    <source>
        <dbReference type="EMBL" id="PQJ52491.1"/>
    </source>
</evidence>
<dbReference type="InterPro" id="IPR012659">
    <property type="entry name" value="CHP02444"/>
</dbReference>
<dbReference type="Proteomes" id="UP000239007">
    <property type="component" value="Unassembled WGS sequence"/>
</dbReference>
<dbReference type="Pfam" id="PF09523">
    <property type="entry name" value="DUF2390"/>
    <property type="match status" value="1"/>
</dbReference>
<evidence type="ECO:0000313" key="2">
    <source>
        <dbReference type="Proteomes" id="UP000239007"/>
    </source>
</evidence>
<comment type="caution">
    <text evidence="1">The sequence shown here is derived from an EMBL/GenBank/DDBJ whole genome shotgun (WGS) entry which is preliminary data.</text>
</comment>
<keyword evidence="2" id="KW-1185">Reference proteome</keyword>
<protein>
    <submittedName>
        <fullName evidence="1">TIGR02444 family protein</fullName>
    </submittedName>
</protein>
<dbReference type="RefSeq" id="WP_105050952.1">
    <property type="nucleotide sequence ID" value="NZ_BMYG01000004.1"/>
</dbReference>
<accession>A0A2S7UT86</accession>
<dbReference type="NCBIfam" id="TIGR02444">
    <property type="entry name" value="TIGR02444 family protein"/>
    <property type="match status" value="1"/>
</dbReference>
<organism evidence="1 2">
    <name type="scientific">Psychrosphaera saromensis</name>
    <dbReference type="NCBI Taxonomy" id="716813"/>
    <lineage>
        <taxon>Bacteria</taxon>
        <taxon>Pseudomonadati</taxon>
        <taxon>Pseudomonadota</taxon>
        <taxon>Gammaproteobacteria</taxon>
        <taxon>Alteromonadales</taxon>
        <taxon>Pseudoalteromonadaceae</taxon>
        <taxon>Psychrosphaera</taxon>
    </lineage>
</organism>